<dbReference type="EC" id="1.11.1.24" evidence="3"/>
<organism evidence="14 15">
    <name type="scientific">Candidatus Muproteobacteria bacterium RBG_16_62_13</name>
    <dbReference type="NCBI Taxonomy" id="1817756"/>
    <lineage>
        <taxon>Bacteria</taxon>
        <taxon>Pseudomonadati</taxon>
        <taxon>Pseudomonadota</taxon>
        <taxon>Candidatus Muproteobacteria</taxon>
    </lineage>
</organism>
<dbReference type="InterPro" id="IPR000866">
    <property type="entry name" value="AhpC/TSA"/>
</dbReference>
<feature type="domain" description="Thioredoxin" evidence="13">
    <location>
        <begin position="10"/>
        <end position="161"/>
    </location>
</feature>
<dbReference type="GO" id="GO:0045454">
    <property type="term" value="P:cell redox homeostasis"/>
    <property type="evidence" value="ECO:0007669"/>
    <property type="project" value="TreeGrafter"/>
</dbReference>
<dbReference type="GO" id="GO:0034599">
    <property type="term" value="P:cellular response to oxidative stress"/>
    <property type="evidence" value="ECO:0007669"/>
    <property type="project" value="TreeGrafter"/>
</dbReference>
<dbReference type="SUPFAM" id="SSF52833">
    <property type="entry name" value="Thioredoxin-like"/>
    <property type="match status" value="1"/>
</dbReference>
<dbReference type="CDD" id="cd03017">
    <property type="entry name" value="PRX_BCP"/>
    <property type="match status" value="1"/>
</dbReference>
<evidence type="ECO:0000259" key="13">
    <source>
        <dbReference type="PROSITE" id="PS51352"/>
    </source>
</evidence>
<comment type="subunit">
    <text evidence="2">Monomer.</text>
</comment>
<evidence type="ECO:0000256" key="5">
    <source>
        <dbReference type="ARBA" id="ARBA00022862"/>
    </source>
</evidence>
<keyword evidence="8" id="KW-0676">Redox-active center</keyword>
<name>A0A1F6T922_9PROT</name>
<keyword evidence="6" id="KW-0560">Oxidoreductase</keyword>
<keyword evidence="5" id="KW-0049">Antioxidant</keyword>
<evidence type="ECO:0000256" key="3">
    <source>
        <dbReference type="ARBA" id="ARBA00013017"/>
    </source>
</evidence>
<comment type="function">
    <text evidence="1">Thiol-specific peroxidase that catalyzes the reduction of hydrogen peroxide and organic hydroperoxides to water and alcohols, respectively. Plays a role in cell protection against oxidative stress by detoxifying peroxides and as sensor of hydrogen peroxide-mediated signaling events.</text>
</comment>
<protein>
    <recommendedName>
        <fullName evidence="3">thioredoxin-dependent peroxiredoxin</fullName>
        <ecNumber evidence="3">1.11.1.24</ecNumber>
    </recommendedName>
    <alternativeName>
        <fullName evidence="9">Thioredoxin peroxidase</fullName>
    </alternativeName>
    <alternativeName>
        <fullName evidence="11">Thioredoxin-dependent peroxiredoxin Bcp</fullName>
    </alternativeName>
</protein>
<gene>
    <name evidence="14" type="ORF">A2140_04770</name>
</gene>
<dbReference type="PROSITE" id="PS51352">
    <property type="entry name" value="THIOREDOXIN_2"/>
    <property type="match status" value="1"/>
</dbReference>
<dbReference type="Gene3D" id="3.40.30.10">
    <property type="entry name" value="Glutaredoxin"/>
    <property type="match status" value="1"/>
</dbReference>
<evidence type="ECO:0000313" key="14">
    <source>
        <dbReference type="EMBL" id="OGI41651.1"/>
    </source>
</evidence>
<sequence length="161" mass="18404">MAAKKSPAKTPAPATLPDIEVVATGGQRFRLPDLRGRNVILYFYPRDDTPGCTQEGCDVRDNFADFTMRDTVVFGVSRDPVDSHERFKLKYSFPFDLISDPDERLCRAFGVMQPKSLYGRRYIGVERSTFVYDREGKLRRELRGVKVPGHVAELLMELDRL</sequence>
<evidence type="ECO:0000313" key="15">
    <source>
        <dbReference type="Proteomes" id="UP000178379"/>
    </source>
</evidence>
<reference evidence="14 15" key="1">
    <citation type="journal article" date="2016" name="Nat. Commun.">
        <title>Thousands of microbial genomes shed light on interconnected biogeochemical processes in an aquifer system.</title>
        <authorList>
            <person name="Anantharaman K."/>
            <person name="Brown C.T."/>
            <person name="Hug L.A."/>
            <person name="Sharon I."/>
            <person name="Castelle C.J."/>
            <person name="Probst A.J."/>
            <person name="Thomas B.C."/>
            <person name="Singh A."/>
            <person name="Wilkins M.J."/>
            <person name="Karaoz U."/>
            <person name="Brodie E.L."/>
            <person name="Williams K.H."/>
            <person name="Hubbard S.S."/>
            <person name="Banfield J.F."/>
        </authorList>
    </citation>
    <scope>NUCLEOTIDE SEQUENCE [LARGE SCALE GENOMIC DNA]</scope>
</reference>
<evidence type="ECO:0000256" key="8">
    <source>
        <dbReference type="ARBA" id="ARBA00023284"/>
    </source>
</evidence>
<dbReference type="PANTHER" id="PTHR42801:SF4">
    <property type="entry name" value="AHPC_TSA FAMILY PROTEIN"/>
    <property type="match status" value="1"/>
</dbReference>
<dbReference type="InterPro" id="IPR050924">
    <property type="entry name" value="Peroxiredoxin_BCP/PrxQ"/>
</dbReference>
<keyword evidence="7" id="KW-1015">Disulfide bond</keyword>
<evidence type="ECO:0000256" key="1">
    <source>
        <dbReference type="ARBA" id="ARBA00003330"/>
    </source>
</evidence>
<dbReference type="EMBL" id="MFSQ01000004">
    <property type="protein sequence ID" value="OGI41651.1"/>
    <property type="molecule type" value="Genomic_DNA"/>
</dbReference>
<evidence type="ECO:0000256" key="2">
    <source>
        <dbReference type="ARBA" id="ARBA00011245"/>
    </source>
</evidence>
<evidence type="ECO:0000256" key="10">
    <source>
        <dbReference type="ARBA" id="ARBA00038489"/>
    </source>
</evidence>
<comment type="similarity">
    <text evidence="10">Belongs to the peroxiredoxin family. BCP/PrxQ subfamily.</text>
</comment>
<dbReference type="STRING" id="1817756.A2140_04770"/>
<keyword evidence="4" id="KW-0575">Peroxidase</keyword>
<accession>A0A1F6T922</accession>
<dbReference type="GO" id="GO:0005737">
    <property type="term" value="C:cytoplasm"/>
    <property type="evidence" value="ECO:0007669"/>
    <property type="project" value="TreeGrafter"/>
</dbReference>
<dbReference type="Proteomes" id="UP000178379">
    <property type="component" value="Unassembled WGS sequence"/>
</dbReference>
<dbReference type="GO" id="GO:0008379">
    <property type="term" value="F:thioredoxin peroxidase activity"/>
    <property type="evidence" value="ECO:0007669"/>
    <property type="project" value="TreeGrafter"/>
</dbReference>
<comment type="catalytic activity">
    <reaction evidence="12">
        <text>a hydroperoxide + [thioredoxin]-dithiol = an alcohol + [thioredoxin]-disulfide + H2O</text>
        <dbReference type="Rhea" id="RHEA:62620"/>
        <dbReference type="Rhea" id="RHEA-COMP:10698"/>
        <dbReference type="Rhea" id="RHEA-COMP:10700"/>
        <dbReference type="ChEBI" id="CHEBI:15377"/>
        <dbReference type="ChEBI" id="CHEBI:29950"/>
        <dbReference type="ChEBI" id="CHEBI:30879"/>
        <dbReference type="ChEBI" id="CHEBI:35924"/>
        <dbReference type="ChEBI" id="CHEBI:50058"/>
        <dbReference type="EC" id="1.11.1.24"/>
    </reaction>
</comment>
<evidence type="ECO:0000256" key="4">
    <source>
        <dbReference type="ARBA" id="ARBA00022559"/>
    </source>
</evidence>
<dbReference type="InterPro" id="IPR013766">
    <property type="entry name" value="Thioredoxin_domain"/>
</dbReference>
<evidence type="ECO:0000256" key="7">
    <source>
        <dbReference type="ARBA" id="ARBA00023157"/>
    </source>
</evidence>
<evidence type="ECO:0000256" key="12">
    <source>
        <dbReference type="ARBA" id="ARBA00049091"/>
    </source>
</evidence>
<dbReference type="FunFam" id="3.40.30.10:FF:000007">
    <property type="entry name" value="Thioredoxin-dependent thiol peroxidase"/>
    <property type="match status" value="1"/>
</dbReference>
<comment type="caution">
    <text evidence="14">The sequence shown here is derived from an EMBL/GenBank/DDBJ whole genome shotgun (WGS) entry which is preliminary data.</text>
</comment>
<proteinExistence type="inferred from homology"/>
<dbReference type="AlphaFoldDB" id="A0A1F6T922"/>
<dbReference type="InterPro" id="IPR036249">
    <property type="entry name" value="Thioredoxin-like_sf"/>
</dbReference>
<evidence type="ECO:0000256" key="9">
    <source>
        <dbReference type="ARBA" id="ARBA00032824"/>
    </source>
</evidence>
<dbReference type="PANTHER" id="PTHR42801">
    <property type="entry name" value="THIOREDOXIN-DEPENDENT PEROXIDE REDUCTASE"/>
    <property type="match status" value="1"/>
</dbReference>
<dbReference type="Pfam" id="PF00578">
    <property type="entry name" value="AhpC-TSA"/>
    <property type="match status" value="1"/>
</dbReference>
<evidence type="ECO:0000256" key="11">
    <source>
        <dbReference type="ARBA" id="ARBA00042639"/>
    </source>
</evidence>
<evidence type="ECO:0000256" key="6">
    <source>
        <dbReference type="ARBA" id="ARBA00023002"/>
    </source>
</evidence>